<dbReference type="EC" id="6.3.2.8" evidence="3"/>
<dbReference type="Proteomes" id="UP001190700">
    <property type="component" value="Unassembled WGS sequence"/>
</dbReference>
<proteinExistence type="inferred from homology"/>
<organism evidence="12 13">
    <name type="scientific">Cymbomonas tetramitiformis</name>
    <dbReference type="NCBI Taxonomy" id="36881"/>
    <lineage>
        <taxon>Eukaryota</taxon>
        <taxon>Viridiplantae</taxon>
        <taxon>Chlorophyta</taxon>
        <taxon>Pyramimonadophyceae</taxon>
        <taxon>Pyramimonadales</taxon>
        <taxon>Pyramimonadaceae</taxon>
        <taxon>Cymbomonas</taxon>
    </lineage>
</organism>
<dbReference type="GO" id="GO:0005524">
    <property type="term" value="F:ATP binding"/>
    <property type="evidence" value="ECO:0007669"/>
    <property type="project" value="UniProtKB-KW"/>
</dbReference>
<dbReference type="InterPro" id="IPR013221">
    <property type="entry name" value="Mur_ligase_cen"/>
</dbReference>
<dbReference type="Gene3D" id="3.40.1190.10">
    <property type="entry name" value="Mur-like, catalytic domain"/>
    <property type="match status" value="1"/>
</dbReference>
<name>A0AAE0GED2_9CHLO</name>
<evidence type="ECO:0000313" key="12">
    <source>
        <dbReference type="EMBL" id="KAK3276487.1"/>
    </source>
</evidence>
<dbReference type="Pfam" id="PF08245">
    <property type="entry name" value="Mur_ligase_M"/>
    <property type="match status" value="1"/>
</dbReference>
<keyword evidence="13" id="KW-1185">Reference proteome</keyword>
<keyword evidence="4" id="KW-0963">Cytoplasm</keyword>
<dbReference type="InterPro" id="IPR036615">
    <property type="entry name" value="Mur_ligase_C_dom_sf"/>
</dbReference>
<dbReference type="InterPro" id="IPR050061">
    <property type="entry name" value="MurCDEF_pg_biosynth"/>
</dbReference>
<evidence type="ECO:0000256" key="2">
    <source>
        <dbReference type="ARBA" id="ARBA00004752"/>
    </source>
</evidence>
<gene>
    <name evidence="12" type="ORF">CYMTET_15438</name>
</gene>
<dbReference type="InterPro" id="IPR036565">
    <property type="entry name" value="Mur-like_cat_sf"/>
</dbReference>
<dbReference type="InterPro" id="IPR004101">
    <property type="entry name" value="Mur_ligase_C"/>
</dbReference>
<evidence type="ECO:0000256" key="4">
    <source>
        <dbReference type="ARBA" id="ARBA00022490"/>
    </source>
</evidence>
<protein>
    <recommendedName>
        <fullName evidence="3">UDP-N-acetylmuramate--L-alanine ligase</fullName>
        <ecNumber evidence="3">6.3.2.8</ecNumber>
    </recommendedName>
</protein>
<feature type="domain" description="Mur ligase central" evidence="11">
    <location>
        <begin position="211"/>
        <end position="403"/>
    </location>
</feature>
<evidence type="ECO:0000256" key="6">
    <source>
        <dbReference type="ARBA" id="ARBA00022741"/>
    </source>
</evidence>
<keyword evidence="7" id="KW-0067">ATP-binding</keyword>
<comment type="catalytic activity">
    <reaction evidence="8">
        <text>UDP-N-acetyl-alpha-D-muramate + L-alanine + ATP = UDP-N-acetyl-alpha-D-muramoyl-L-alanine + ADP + phosphate + H(+)</text>
        <dbReference type="Rhea" id="RHEA:23372"/>
        <dbReference type="ChEBI" id="CHEBI:15378"/>
        <dbReference type="ChEBI" id="CHEBI:30616"/>
        <dbReference type="ChEBI" id="CHEBI:43474"/>
        <dbReference type="ChEBI" id="CHEBI:57972"/>
        <dbReference type="ChEBI" id="CHEBI:70757"/>
        <dbReference type="ChEBI" id="CHEBI:83898"/>
        <dbReference type="ChEBI" id="CHEBI:456216"/>
        <dbReference type="EC" id="6.3.2.8"/>
    </reaction>
</comment>
<evidence type="ECO:0000256" key="5">
    <source>
        <dbReference type="ARBA" id="ARBA00022598"/>
    </source>
</evidence>
<comment type="caution">
    <text evidence="12">The sequence shown here is derived from an EMBL/GenBank/DDBJ whole genome shotgun (WGS) entry which is preliminary data.</text>
</comment>
<dbReference type="InterPro" id="IPR000713">
    <property type="entry name" value="Mur_ligase_N"/>
</dbReference>
<evidence type="ECO:0000256" key="1">
    <source>
        <dbReference type="ARBA" id="ARBA00004496"/>
    </source>
</evidence>
<comment type="pathway">
    <text evidence="2">Cell wall biogenesis; peptidoglycan biosynthesis.</text>
</comment>
<dbReference type="SUPFAM" id="SSF51984">
    <property type="entry name" value="MurCD N-terminal domain"/>
    <property type="match status" value="1"/>
</dbReference>
<dbReference type="Gene3D" id="3.90.190.20">
    <property type="entry name" value="Mur ligase, C-terminal domain"/>
    <property type="match status" value="1"/>
</dbReference>
<keyword evidence="6" id="KW-0547">Nucleotide-binding</keyword>
<evidence type="ECO:0000256" key="8">
    <source>
        <dbReference type="ARBA" id="ARBA00047833"/>
    </source>
</evidence>
<dbReference type="PANTHER" id="PTHR43445">
    <property type="entry name" value="UDP-N-ACETYLMURAMATE--L-ALANINE LIGASE-RELATED"/>
    <property type="match status" value="1"/>
</dbReference>
<feature type="domain" description="Mur ligase C-terminal" evidence="10">
    <location>
        <begin position="448"/>
        <end position="590"/>
    </location>
</feature>
<reference evidence="12 13" key="1">
    <citation type="journal article" date="2015" name="Genome Biol. Evol.">
        <title>Comparative Genomics of a Bacterivorous Green Alga Reveals Evolutionary Causalities and Consequences of Phago-Mixotrophic Mode of Nutrition.</title>
        <authorList>
            <person name="Burns J.A."/>
            <person name="Paasch A."/>
            <person name="Narechania A."/>
            <person name="Kim E."/>
        </authorList>
    </citation>
    <scope>NUCLEOTIDE SEQUENCE [LARGE SCALE GENOMIC DNA]</scope>
    <source>
        <strain evidence="12 13">PLY_AMNH</strain>
    </source>
</reference>
<evidence type="ECO:0000256" key="7">
    <source>
        <dbReference type="ARBA" id="ARBA00022840"/>
    </source>
</evidence>
<dbReference type="GO" id="GO:0005737">
    <property type="term" value="C:cytoplasm"/>
    <property type="evidence" value="ECO:0007669"/>
    <property type="project" value="UniProtKB-SubCell"/>
</dbReference>
<evidence type="ECO:0000313" key="13">
    <source>
        <dbReference type="Proteomes" id="UP001190700"/>
    </source>
</evidence>
<dbReference type="GO" id="GO:0008763">
    <property type="term" value="F:UDP-N-acetylmuramate-L-alanine ligase activity"/>
    <property type="evidence" value="ECO:0007669"/>
    <property type="project" value="UniProtKB-EC"/>
</dbReference>
<evidence type="ECO:0000259" key="9">
    <source>
        <dbReference type="Pfam" id="PF01225"/>
    </source>
</evidence>
<dbReference type="EMBL" id="LGRX02006525">
    <property type="protein sequence ID" value="KAK3276487.1"/>
    <property type="molecule type" value="Genomic_DNA"/>
</dbReference>
<evidence type="ECO:0000256" key="3">
    <source>
        <dbReference type="ARBA" id="ARBA00012211"/>
    </source>
</evidence>
<dbReference type="PANTHER" id="PTHR43445:SF3">
    <property type="entry name" value="UDP-N-ACETYLMURAMATE--L-ALANINE LIGASE"/>
    <property type="match status" value="1"/>
</dbReference>
<dbReference type="AlphaFoldDB" id="A0AAE0GED2"/>
<feature type="domain" description="Mur ligase N-terminal catalytic" evidence="9">
    <location>
        <begin position="103"/>
        <end position="204"/>
    </location>
</feature>
<sequence>MVTARVFGLAKTGRSSKLGGVYRRNATRLTPTTRLDPAVCKLEVSRSFPCPVLYDGLSLLRSTGPWRASFKPGNYTRRRRAAYYECSGLPGEHCTSKEERPSVHFVGIGGAGLSALAHVALDQGWRVSGSDVSENVATHVLQQAGATVHIGHAACHLDLAEEEGPLDAVVVSSAIPEGNPEVVAATSQGIPLFKRDKWLARITKEADLLAVAGTHGKTTTSAMLAVVLREVFGDDSTAVIGGQVPQFPGGLGAVVGSSRRFVLEADEYDGAFAELEPLLAIVTNVELDHVDIYASEAAVRATFAKFVGRVREGGMLLVCGDDAGARSLVAGFNVVSEQRAITRLASTYGLEQGNDWCATELSSNAEGGMDFVVSRAGRPIGRATQTMPGLHNVLNSLAVIAAAATVHAAVQSAAPGGPLRLTALTNEAIASEALRASIGLQLFHGVARRFQEIGASTGCLVYDDYAHHPTEVRATLQAARQRFGSDKIWVVFQPHTISRLERFWDEFVTAFSAADKVVITEVFKARTEKAAEGQGTLTGQDLAGAIVSPPALYIPSVAAAAEQLAEDLEAERKAVGSSTEQVVVIVMGAGDSNKLGPALLQRLQ</sequence>
<keyword evidence="5" id="KW-0436">Ligase</keyword>
<dbReference type="NCBIfam" id="TIGR01082">
    <property type="entry name" value="murC"/>
    <property type="match status" value="1"/>
</dbReference>
<evidence type="ECO:0000259" key="10">
    <source>
        <dbReference type="Pfam" id="PF02875"/>
    </source>
</evidence>
<accession>A0AAE0GED2</accession>
<dbReference type="Pfam" id="PF01225">
    <property type="entry name" value="Mur_ligase"/>
    <property type="match status" value="1"/>
</dbReference>
<comment type="subcellular location">
    <subcellularLocation>
        <location evidence="1">Cytoplasm</location>
    </subcellularLocation>
</comment>
<dbReference type="Gene3D" id="3.40.50.720">
    <property type="entry name" value="NAD(P)-binding Rossmann-like Domain"/>
    <property type="match status" value="1"/>
</dbReference>
<dbReference type="HAMAP" id="MF_00046">
    <property type="entry name" value="MurC"/>
    <property type="match status" value="1"/>
</dbReference>
<dbReference type="SUPFAM" id="SSF53623">
    <property type="entry name" value="MurD-like peptide ligases, catalytic domain"/>
    <property type="match status" value="1"/>
</dbReference>
<evidence type="ECO:0000259" key="11">
    <source>
        <dbReference type="Pfam" id="PF08245"/>
    </source>
</evidence>
<dbReference type="SUPFAM" id="SSF53244">
    <property type="entry name" value="MurD-like peptide ligases, peptide-binding domain"/>
    <property type="match status" value="1"/>
</dbReference>
<dbReference type="Pfam" id="PF02875">
    <property type="entry name" value="Mur_ligase_C"/>
    <property type="match status" value="1"/>
</dbReference>
<dbReference type="InterPro" id="IPR005758">
    <property type="entry name" value="UDP-N-AcMur_Ala_ligase_MurC"/>
</dbReference>